<evidence type="ECO:0000313" key="1">
    <source>
        <dbReference type="EMBL" id="MBB4021244.1"/>
    </source>
</evidence>
<proteinExistence type="predicted"/>
<dbReference type="RefSeq" id="WP_054537816.1">
    <property type="nucleotide sequence ID" value="NZ_JACIEQ010000001.1"/>
</dbReference>
<protein>
    <submittedName>
        <fullName evidence="1">Uncharacterized protein</fullName>
    </submittedName>
</protein>
<accession>A0A840C5W4</accession>
<sequence length="61" mass="6971">MKAIHPNLFTQVMRLPEGVRTDLLEFLGATPVVDEQLRQMIADVTRRLEIGPVQEDARRAQ</sequence>
<organism evidence="1 2">
    <name type="scientific">Actibacterium naphthalenivorans</name>
    <dbReference type="NCBI Taxonomy" id="1614693"/>
    <lineage>
        <taxon>Bacteria</taxon>
        <taxon>Pseudomonadati</taxon>
        <taxon>Pseudomonadota</taxon>
        <taxon>Alphaproteobacteria</taxon>
        <taxon>Rhodobacterales</taxon>
        <taxon>Roseobacteraceae</taxon>
        <taxon>Actibacterium</taxon>
    </lineage>
</organism>
<name>A0A840C5W4_9RHOB</name>
<dbReference type="EMBL" id="JACIEQ010000001">
    <property type="protein sequence ID" value="MBB4021244.1"/>
    <property type="molecule type" value="Genomic_DNA"/>
</dbReference>
<dbReference type="AlphaFoldDB" id="A0A840C5W4"/>
<dbReference type="Proteomes" id="UP000585681">
    <property type="component" value="Unassembled WGS sequence"/>
</dbReference>
<comment type="caution">
    <text evidence="1">The sequence shown here is derived from an EMBL/GenBank/DDBJ whole genome shotgun (WGS) entry which is preliminary data.</text>
</comment>
<evidence type="ECO:0000313" key="2">
    <source>
        <dbReference type="Proteomes" id="UP000585681"/>
    </source>
</evidence>
<keyword evidence="2" id="KW-1185">Reference proteome</keyword>
<gene>
    <name evidence="1" type="ORF">GGR17_001035</name>
</gene>
<reference evidence="1" key="1">
    <citation type="submission" date="2020-08" db="EMBL/GenBank/DDBJ databases">
        <title>Genomic Encyclopedia of Type Strains, Phase IV (KMG-IV): sequencing the most valuable type-strain genomes for metagenomic binning, comparative biology and taxonomic classification.</title>
        <authorList>
            <person name="Goeker M."/>
        </authorList>
    </citation>
    <scope>NUCLEOTIDE SEQUENCE [LARGE SCALE GENOMIC DNA]</scope>
    <source>
        <strain evidence="1">DSM 105040</strain>
    </source>
</reference>